<evidence type="ECO:0000256" key="4">
    <source>
        <dbReference type="ARBA" id="ARBA00022729"/>
    </source>
</evidence>
<evidence type="ECO:0000256" key="12">
    <source>
        <dbReference type="ARBA" id="ARBA00023319"/>
    </source>
</evidence>
<evidence type="ECO:0000256" key="2">
    <source>
        <dbReference type="ARBA" id="ARBA00022475"/>
    </source>
</evidence>
<dbReference type="InterPro" id="IPR013783">
    <property type="entry name" value="Ig-like_fold"/>
</dbReference>
<dbReference type="Ensembl" id="ENSSSCT00035089834.1">
    <property type="protein sequence ID" value="ENSSSCP00035037597.1"/>
    <property type="gene ID" value="ENSSSCG00035066592.1"/>
</dbReference>
<evidence type="ECO:0000256" key="6">
    <source>
        <dbReference type="ARBA" id="ARBA00022889"/>
    </source>
</evidence>
<evidence type="ECO:0000256" key="1">
    <source>
        <dbReference type="ARBA" id="ARBA00004251"/>
    </source>
</evidence>
<reference evidence="13" key="1">
    <citation type="submission" date="2025-08" db="UniProtKB">
        <authorList>
            <consortium name="Ensembl"/>
        </authorList>
    </citation>
    <scope>IDENTIFICATION</scope>
</reference>
<dbReference type="GO" id="GO:0005886">
    <property type="term" value="C:plasma membrane"/>
    <property type="evidence" value="ECO:0007669"/>
    <property type="project" value="UniProtKB-SubCell"/>
</dbReference>
<evidence type="ECO:0000313" key="14">
    <source>
        <dbReference type="Proteomes" id="UP000694720"/>
    </source>
</evidence>
<keyword evidence="12" id="KW-0393">Immunoglobulin domain</keyword>
<keyword evidence="3" id="KW-0812">Transmembrane</keyword>
<dbReference type="InterPro" id="IPR052307">
    <property type="entry name" value="EJ_Adhesion_Regulator"/>
</dbReference>
<dbReference type="AlphaFoldDB" id="A0A8D1B0H0"/>
<name>A0A8D1B0H0_PIG</name>
<evidence type="ECO:0000256" key="5">
    <source>
        <dbReference type="ARBA" id="ARBA00022737"/>
    </source>
</evidence>
<keyword evidence="2" id="KW-1003">Cell membrane</keyword>
<evidence type="ECO:0000256" key="3">
    <source>
        <dbReference type="ARBA" id="ARBA00022692"/>
    </source>
</evidence>
<keyword evidence="11" id="KW-0325">Glycoprotein</keyword>
<dbReference type="Gene3D" id="2.60.40.10">
    <property type="entry name" value="Immunoglobulins"/>
    <property type="match status" value="1"/>
</dbReference>
<keyword evidence="10" id="KW-0675">Receptor</keyword>
<sequence>IMITLKQLIIVLDRSDSFSLSHKVKLIRKAVTDAAQIPCHLAVVPLDQKPSDFSWMSIPPSSQRCNELIIFWDNLNINDFFFLAFKDQVHSTQSKLESGDKEIAVTNLTTSSLGTSICRGKRCKGEVKRKPQLRHFLPPKGTTCFSGCRKMGNSFKIKSLPQNNLEPIIRELQIFYNCQKRKGTWRAQMKKPTIMVQLYVPEYSVTHCCCVGCRRGLDLALLRLWCRPADNNAGKRDNHINGITQCMILLLLLIFCNLKKKKEQNFKNQIHH</sequence>
<comment type="subcellular location">
    <subcellularLocation>
        <location evidence="1">Cell membrane</location>
        <topology evidence="1">Single-pass type I membrane protein</topology>
    </subcellularLocation>
</comment>
<dbReference type="Proteomes" id="UP000694720">
    <property type="component" value="Unplaced"/>
</dbReference>
<keyword evidence="7" id="KW-1133">Transmembrane helix</keyword>
<accession>A0A8D1B0H0</accession>
<proteinExistence type="predicted"/>
<dbReference type="PANTHER" id="PTHR44468:SF3">
    <property type="entry name" value="COXSACKIEVIRUS AND ADENOVIRUS RECEPTOR"/>
    <property type="match status" value="1"/>
</dbReference>
<keyword evidence="5" id="KW-0677">Repeat</keyword>
<dbReference type="GO" id="GO:0007155">
    <property type="term" value="P:cell adhesion"/>
    <property type="evidence" value="ECO:0007669"/>
    <property type="project" value="UniProtKB-KW"/>
</dbReference>
<keyword evidence="6" id="KW-0130">Cell adhesion</keyword>
<keyword evidence="4" id="KW-0732">Signal</keyword>
<evidence type="ECO:0000256" key="10">
    <source>
        <dbReference type="ARBA" id="ARBA00023170"/>
    </source>
</evidence>
<dbReference type="PANTHER" id="PTHR44468">
    <property type="entry name" value="COXSACKIEVIRUS AND ADENOVIRUS RECEPTOR-RELATED"/>
    <property type="match status" value="1"/>
</dbReference>
<keyword evidence="9" id="KW-1015">Disulfide bond</keyword>
<evidence type="ECO:0000256" key="7">
    <source>
        <dbReference type="ARBA" id="ARBA00022989"/>
    </source>
</evidence>
<organism evidence="13 14">
    <name type="scientific">Sus scrofa</name>
    <name type="common">Pig</name>
    <dbReference type="NCBI Taxonomy" id="9823"/>
    <lineage>
        <taxon>Eukaryota</taxon>
        <taxon>Metazoa</taxon>
        <taxon>Chordata</taxon>
        <taxon>Craniata</taxon>
        <taxon>Vertebrata</taxon>
        <taxon>Euteleostomi</taxon>
        <taxon>Mammalia</taxon>
        <taxon>Eutheria</taxon>
        <taxon>Laurasiatheria</taxon>
        <taxon>Artiodactyla</taxon>
        <taxon>Suina</taxon>
        <taxon>Suidae</taxon>
        <taxon>Sus</taxon>
    </lineage>
</organism>
<evidence type="ECO:0000313" key="13">
    <source>
        <dbReference type="Ensembl" id="ENSSSCP00035037597.1"/>
    </source>
</evidence>
<evidence type="ECO:0000256" key="9">
    <source>
        <dbReference type="ARBA" id="ARBA00023157"/>
    </source>
</evidence>
<evidence type="ECO:0000256" key="8">
    <source>
        <dbReference type="ARBA" id="ARBA00023136"/>
    </source>
</evidence>
<keyword evidence="8" id="KW-0472">Membrane</keyword>
<evidence type="ECO:0000256" key="11">
    <source>
        <dbReference type="ARBA" id="ARBA00023180"/>
    </source>
</evidence>
<protein>
    <submittedName>
        <fullName evidence="13">Uncharacterized protein</fullName>
    </submittedName>
</protein>